<keyword evidence="3" id="KW-0574">Periplasm</keyword>
<dbReference type="AlphaFoldDB" id="A0A844W2Y5"/>
<dbReference type="SUPFAM" id="SSF53850">
    <property type="entry name" value="Periplasmic binding protein-like II"/>
    <property type="match status" value="1"/>
</dbReference>
<sequence length="342" mass="37143">MKLRQAVRTTLAGALTLGFSTAAMAQDVTIRYSNWLPNGFWLKEEVIANWIDQVAEVTDGRVVVETMPKVVGSVQGQYDVIRDGLADLSWIVTGYTPGRFPLIEFGDLGLQGEKAGVMAPAMDRIYREQLASYDVFEGVEPLSVLVISPLQMVLKDKVINSVDDLKGLKLRSSSNTLTAAIEAVGSVPILKSMAEVYEMLSSGTIDGQITNLNSVIGFNGLDLTNSQYYIPGGMSNAVILWGLNKDTWNRISPEDQEAIRGISGEVFAGNVGAEYDTQDAAALQQMKEAGYTLTRASDADMEALRSKLKPIEDAWIARAKEAGLENAEEILKMYKEAGSGAM</sequence>
<dbReference type="CDD" id="cd13665">
    <property type="entry name" value="PBP2_TRAP_Dctp3_4"/>
    <property type="match status" value="1"/>
</dbReference>
<keyword evidence="6" id="KW-1185">Reference proteome</keyword>
<dbReference type="Pfam" id="PF03480">
    <property type="entry name" value="DctP"/>
    <property type="match status" value="1"/>
</dbReference>
<dbReference type="Proteomes" id="UP000443843">
    <property type="component" value="Unassembled WGS sequence"/>
</dbReference>
<proteinExistence type="predicted"/>
<feature type="chain" id="PRO_5032453090" description="TRAP-type C4-dicarboxylate transport system, substrate-binding protein" evidence="4">
    <location>
        <begin position="26"/>
        <end position="342"/>
    </location>
</feature>
<evidence type="ECO:0008006" key="7">
    <source>
        <dbReference type="Google" id="ProtNLM"/>
    </source>
</evidence>
<gene>
    <name evidence="5" type="ORF">GLS40_08940</name>
</gene>
<comment type="subcellular location">
    <subcellularLocation>
        <location evidence="1">Periplasm</location>
    </subcellularLocation>
</comment>
<dbReference type="PANTHER" id="PTHR33376">
    <property type="match status" value="1"/>
</dbReference>
<dbReference type="NCBIfam" id="NF037995">
    <property type="entry name" value="TRAP_S1"/>
    <property type="match status" value="1"/>
</dbReference>
<evidence type="ECO:0000256" key="3">
    <source>
        <dbReference type="ARBA" id="ARBA00022764"/>
    </source>
</evidence>
<evidence type="ECO:0000256" key="4">
    <source>
        <dbReference type="SAM" id="SignalP"/>
    </source>
</evidence>
<evidence type="ECO:0000313" key="6">
    <source>
        <dbReference type="Proteomes" id="UP000443843"/>
    </source>
</evidence>
<dbReference type="InterPro" id="IPR038404">
    <property type="entry name" value="TRAP_DctP_sf"/>
</dbReference>
<dbReference type="PANTHER" id="PTHR33376:SF15">
    <property type="entry name" value="BLL6794 PROTEIN"/>
    <property type="match status" value="1"/>
</dbReference>
<dbReference type="InterPro" id="IPR018389">
    <property type="entry name" value="DctP_fam"/>
</dbReference>
<evidence type="ECO:0000256" key="2">
    <source>
        <dbReference type="ARBA" id="ARBA00022729"/>
    </source>
</evidence>
<feature type="signal peptide" evidence="4">
    <location>
        <begin position="1"/>
        <end position="25"/>
    </location>
</feature>
<organism evidence="5 6">
    <name type="scientific">Pseudooceanicola pacificus</name>
    <dbReference type="NCBI Taxonomy" id="2676438"/>
    <lineage>
        <taxon>Bacteria</taxon>
        <taxon>Pseudomonadati</taxon>
        <taxon>Pseudomonadota</taxon>
        <taxon>Alphaproteobacteria</taxon>
        <taxon>Rhodobacterales</taxon>
        <taxon>Paracoccaceae</taxon>
        <taxon>Pseudooceanicola</taxon>
    </lineage>
</organism>
<dbReference type="Gene3D" id="3.40.190.170">
    <property type="entry name" value="Bacterial extracellular solute-binding protein, family 7"/>
    <property type="match status" value="1"/>
</dbReference>
<keyword evidence="2 4" id="KW-0732">Signal</keyword>
<comment type="caution">
    <text evidence="5">The sequence shown here is derived from an EMBL/GenBank/DDBJ whole genome shotgun (WGS) entry which is preliminary data.</text>
</comment>
<accession>A0A844W2Y5</accession>
<dbReference type="GO" id="GO:0042597">
    <property type="term" value="C:periplasmic space"/>
    <property type="evidence" value="ECO:0007669"/>
    <property type="project" value="UniProtKB-SubCell"/>
</dbReference>
<name>A0A844W2Y5_9RHOB</name>
<protein>
    <recommendedName>
        <fullName evidence="7">TRAP-type C4-dicarboxylate transport system, substrate-binding protein</fullName>
    </recommendedName>
</protein>
<evidence type="ECO:0000313" key="5">
    <source>
        <dbReference type="EMBL" id="MWB78147.1"/>
    </source>
</evidence>
<evidence type="ECO:0000256" key="1">
    <source>
        <dbReference type="ARBA" id="ARBA00004418"/>
    </source>
</evidence>
<dbReference type="EMBL" id="WNXQ01000004">
    <property type="protein sequence ID" value="MWB78147.1"/>
    <property type="molecule type" value="Genomic_DNA"/>
</dbReference>
<dbReference type="GO" id="GO:0055085">
    <property type="term" value="P:transmembrane transport"/>
    <property type="evidence" value="ECO:0007669"/>
    <property type="project" value="InterPro"/>
</dbReference>
<dbReference type="RefSeq" id="WP_160382414.1">
    <property type="nucleotide sequence ID" value="NZ_WNXQ01000004.1"/>
</dbReference>
<reference evidence="5 6" key="1">
    <citation type="submission" date="2019-11" db="EMBL/GenBank/DDBJ databases">
        <title>Pseudooceanicola pacifica sp. nov., isolated from deep-sea sediment of the Pacific Ocean.</title>
        <authorList>
            <person name="Lyu L."/>
        </authorList>
    </citation>
    <scope>NUCLEOTIDE SEQUENCE [LARGE SCALE GENOMIC DNA]</scope>
    <source>
        <strain evidence="5 6">216_PA32_1</strain>
    </source>
</reference>